<evidence type="ECO:0000256" key="4">
    <source>
        <dbReference type="ARBA" id="ARBA00010448"/>
    </source>
</evidence>
<dbReference type="GO" id="GO:0005764">
    <property type="term" value="C:lysosome"/>
    <property type="evidence" value="ECO:0007669"/>
    <property type="project" value="UniProtKB-SubCell"/>
</dbReference>
<dbReference type="AlphaFoldDB" id="A0A3P8VA23"/>
<keyword evidence="8" id="KW-0666">Pyrogen</keyword>
<keyword evidence="11" id="KW-0497">Mitogen</keyword>
<dbReference type="GO" id="GO:0006955">
    <property type="term" value="P:immune response"/>
    <property type="evidence" value="ECO:0007669"/>
    <property type="project" value="InterPro"/>
</dbReference>
<evidence type="ECO:0000256" key="12">
    <source>
        <dbReference type="RuleBase" id="RU003753"/>
    </source>
</evidence>
<dbReference type="RefSeq" id="XP_008333362.1">
    <property type="nucleotide sequence ID" value="XM_008335140.3"/>
</dbReference>
<evidence type="ECO:0000256" key="9">
    <source>
        <dbReference type="ARBA" id="ARBA00023198"/>
    </source>
</evidence>
<dbReference type="PANTHER" id="PTHR10078">
    <property type="entry name" value="INTERLEUKIN-1 FAMILY MEMBER"/>
    <property type="match status" value="1"/>
</dbReference>
<name>A0A3P8VA23_CYNSE</name>
<dbReference type="GeneID" id="103396898"/>
<evidence type="ECO:0000256" key="5">
    <source>
        <dbReference type="ARBA" id="ARBA00022490"/>
    </source>
</evidence>
<dbReference type="GO" id="GO:0005149">
    <property type="term" value="F:interleukin-1 receptor binding"/>
    <property type="evidence" value="ECO:0007669"/>
    <property type="project" value="UniProtKB-UniRule"/>
</dbReference>
<dbReference type="Gene3D" id="2.80.10.50">
    <property type="match status" value="1"/>
</dbReference>
<dbReference type="Ensembl" id="ENSCSET00000012332.1">
    <property type="protein sequence ID" value="ENSCSEP00000012188.1"/>
    <property type="gene ID" value="ENSCSEG00000007846.1"/>
</dbReference>
<dbReference type="GO" id="GO:0048246">
    <property type="term" value="P:macrophage chemotaxis"/>
    <property type="evidence" value="ECO:0007669"/>
    <property type="project" value="TreeGrafter"/>
</dbReference>
<evidence type="ECO:0000313" key="14">
    <source>
        <dbReference type="Proteomes" id="UP000265120"/>
    </source>
</evidence>
<evidence type="ECO:0000256" key="7">
    <source>
        <dbReference type="ARBA" id="ARBA00022525"/>
    </source>
</evidence>
<evidence type="ECO:0000313" key="13">
    <source>
        <dbReference type="Ensembl" id="ENSCSEP00000012188.1"/>
    </source>
</evidence>
<dbReference type="GO" id="GO:0042119">
    <property type="term" value="P:neutrophil activation"/>
    <property type="evidence" value="ECO:0007669"/>
    <property type="project" value="TreeGrafter"/>
</dbReference>
<dbReference type="SMART" id="SM00125">
    <property type="entry name" value="IL1"/>
    <property type="match status" value="1"/>
</dbReference>
<comment type="similarity">
    <text evidence="4 12">Belongs to the IL-1 family.</text>
</comment>
<dbReference type="GO" id="GO:1901222">
    <property type="term" value="P:regulation of non-canonical NF-kappaB signal transduction"/>
    <property type="evidence" value="ECO:0007669"/>
    <property type="project" value="TreeGrafter"/>
</dbReference>
<dbReference type="GO" id="GO:0001660">
    <property type="term" value="P:fever generation"/>
    <property type="evidence" value="ECO:0007669"/>
    <property type="project" value="UniProtKB-KW"/>
</dbReference>
<dbReference type="InterPro" id="IPR008996">
    <property type="entry name" value="IL1/FGF"/>
</dbReference>
<reference evidence="13 14" key="1">
    <citation type="journal article" date="2014" name="Nat. Genet.">
        <title>Whole-genome sequence of a flatfish provides insights into ZW sex chromosome evolution and adaptation to a benthic lifestyle.</title>
        <authorList>
            <person name="Chen S."/>
            <person name="Zhang G."/>
            <person name="Shao C."/>
            <person name="Huang Q."/>
            <person name="Liu G."/>
            <person name="Zhang P."/>
            <person name="Song W."/>
            <person name="An N."/>
            <person name="Chalopin D."/>
            <person name="Volff J.N."/>
            <person name="Hong Y."/>
            <person name="Li Q."/>
            <person name="Sha Z."/>
            <person name="Zhou H."/>
            <person name="Xie M."/>
            <person name="Yu Q."/>
            <person name="Liu Y."/>
            <person name="Xiang H."/>
            <person name="Wang N."/>
            <person name="Wu K."/>
            <person name="Yang C."/>
            <person name="Zhou Q."/>
            <person name="Liao X."/>
            <person name="Yang L."/>
            <person name="Hu Q."/>
            <person name="Zhang J."/>
            <person name="Meng L."/>
            <person name="Jin L."/>
            <person name="Tian Y."/>
            <person name="Lian J."/>
            <person name="Yang J."/>
            <person name="Miao G."/>
            <person name="Liu S."/>
            <person name="Liang Z."/>
            <person name="Yan F."/>
            <person name="Li Y."/>
            <person name="Sun B."/>
            <person name="Zhang H."/>
            <person name="Zhang J."/>
            <person name="Zhu Y."/>
            <person name="Du M."/>
            <person name="Zhao Y."/>
            <person name="Schartl M."/>
            <person name="Tang Q."/>
            <person name="Wang J."/>
        </authorList>
    </citation>
    <scope>NUCLEOTIDE SEQUENCE</scope>
</reference>
<dbReference type="Proteomes" id="UP000265120">
    <property type="component" value="Chromosome W"/>
</dbReference>
<evidence type="ECO:0000256" key="3">
    <source>
        <dbReference type="ARBA" id="ARBA00004550"/>
    </source>
</evidence>
<accession>A0A3P8VA23</accession>
<dbReference type="PANTHER" id="PTHR10078:SF30">
    <property type="entry name" value="INTERLEUKIN-1 BETA"/>
    <property type="match status" value="1"/>
</dbReference>
<dbReference type="CDD" id="cd23296">
    <property type="entry name" value="beta-trefoil_IL1B"/>
    <property type="match status" value="1"/>
</dbReference>
<dbReference type="GO" id="GO:0010628">
    <property type="term" value="P:positive regulation of gene expression"/>
    <property type="evidence" value="ECO:0007669"/>
    <property type="project" value="TreeGrafter"/>
</dbReference>
<dbReference type="Ensembl" id="ENSCSET00000012341.1">
    <property type="protein sequence ID" value="ENSCSEP00000012197.1"/>
    <property type="gene ID" value="ENSCSEG00000007846.1"/>
</dbReference>
<dbReference type="STRING" id="244447.ENSCSEP00000012188"/>
<dbReference type="OMA" id="DEHITDF"/>
<keyword evidence="10" id="KW-0458">Lysosome</keyword>
<protein>
    <recommendedName>
        <fullName evidence="12">Interleukin-1</fullName>
    </recommendedName>
</protein>
<proteinExistence type="inferred from homology"/>
<evidence type="ECO:0000256" key="6">
    <source>
        <dbReference type="ARBA" id="ARBA00022514"/>
    </source>
</evidence>
<keyword evidence="5" id="KW-0963">Cytoplasm</keyword>
<dbReference type="GO" id="GO:0071222">
    <property type="term" value="P:cellular response to lipopolysaccharide"/>
    <property type="evidence" value="ECO:0007669"/>
    <property type="project" value="TreeGrafter"/>
</dbReference>
<dbReference type="GeneTree" id="ENSGT00950000182943"/>
<sequence>MESEMKCSISEMWLPTMPKGLQLEISQHPMTMRQVFNLVIALERLKSGRSESVMSTEFRDENLLSIMLDTIVEEQLVTGCTAAPPDEFYRTGMHQCSVTDNQKRNFVLNSMELHAVMLQAGSDKRKVFLNMSTYIFNPSSSTEAKPVALCIKDTDLYLSCHMEDETATLHLEEVKDPNRLSNIRAGSDDLRFLFYKRDTGVSLSTLMSARYPNWFISTAKEDNKKVDMCREMSQRYQNFTIHQRQS</sequence>
<keyword evidence="9" id="KW-0395">Inflammatory response</keyword>
<evidence type="ECO:0000256" key="10">
    <source>
        <dbReference type="ARBA" id="ARBA00023228"/>
    </source>
</evidence>
<evidence type="ECO:0000256" key="8">
    <source>
        <dbReference type="ARBA" id="ARBA00022620"/>
    </source>
</evidence>
<dbReference type="InterPro" id="IPR000975">
    <property type="entry name" value="IL-1_fam"/>
</dbReference>
<dbReference type="GO" id="GO:0019221">
    <property type="term" value="P:cytokine-mediated signaling pathway"/>
    <property type="evidence" value="ECO:0007669"/>
    <property type="project" value="TreeGrafter"/>
</dbReference>
<comment type="subcellular location">
    <subcellularLocation>
        <location evidence="2">Cytoplasm</location>
        <location evidence="2">Cytosol</location>
    </subcellularLocation>
    <subcellularLocation>
        <location evidence="1">Lysosome</location>
    </subcellularLocation>
    <subcellularLocation>
        <location evidence="3">Secreted</location>
        <location evidence="3">Extracellular exosome</location>
    </subcellularLocation>
</comment>
<dbReference type="SUPFAM" id="SSF50353">
    <property type="entry name" value="Cytokine"/>
    <property type="match status" value="1"/>
</dbReference>
<dbReference type="PRINTS" id="PR01357">
    <property type="entry name" value="INTRLEUKN1AB"/>
</dbReference>
<dbReference type="PRINTS" id="PR01359">
    <property type="entry name" value="INTRLEUKIN1B"/>
</dbReference>
<dbReference type="GO" id="GO:0005615">
    <property type="term" value="C:extracellular space"/>
    <property type="evidence" value="ECO:0007669"/>
    <property type="project" value="UniProtKB-KW"/>
</dbReference>
<organism evidence="13 14">
    <name type="scientific">Cynoglossus semilaevis</name>
    <name type="common">Tongue sole</name>
    <dbReference type="NCBI Taxonomy" id="244447"/>
    <lineage>
        <taxon>Eukaryota</taxon>
        <taxon>Metazoa</taxon>
        <taxon>Chordata</taxon>
        <taxon>Craniata</taxon>
        <taxon>Vertebrata</taxon>
        <taxon>Euteleostomi</taxon>
        <taxon>Actinopterygii</taxon>
        <taxon>Neopterygii</taxon>
        <taxon>Teleostei</taxon>
        <taxon>Neoteleostei</taxon>
        <taxon>Acanthomorphata</taxon>
        <taxon>Carangaria</taxon>
        <taxon>Pleuronectiformes</taxon>
        <taxon>Pleuronectoidei</taxon>
        <taxon>Cynoglossidae</taxon>
        <taxon>Cynoglossinae</taxon>
        <taxon>Cynoglossus</taxon>
    </lineage>
</organism>
<dbReference type="GO" id="GO:0051781">
    <property type="term" value="P:positive regulation of cell division"/>
    <property type="evidence" value="ECO:0007669"/>
    <property type="project" value="UniProtKB-KW"/>
</dbReference>
<dbReference type="GO" id="GO:0005125">
    <property type="term" value="F:cytokine activity"/>
    <property type="evidence" value="ECO:0007669"/>
    <property type="project" value="UniProtKB-UniRule"/>
</dbReference>
<dbReference type="GO" id="GO:0005829">
    <property type="term" value="C:cytosol"/>
    <property type="evidence" value="ECO:0007669"/>
    <property type="project" value="UniProtKB-SubCell"/>
</dbReference>
<dbReference type="KEGG" id="csem:103396898"/>
<reference evidence="13" key="2">
    <citation type="submission" date="2025-05" db="UniProtKB">
        <authorList>
            <consortium name="Ensembl"/>
        </authorList>
    </citation>
    <scope>IDENTIFICATION</scope>
</reference>
<dbReference type="PRINTS" id="PR00264">
    <property type="entry name" value="INTERLEUKIN1"/>
</dbReference>
<evidence type="ECO:0000256" key="11">
    <source>
        <dbReference type="ARBA" id="ARBA00023246"/>
    </source>
</evidence>
<evidence type="ECO:0000256" key="2">
    <source>
        <dbReference type="ARBA" id="ARBA00004514"/>
    </source>
</evidence>
<keyword evidence="14" id="KW-1185">Reference proteome</keyword>
<evidence type="ECO:0000256" key="1">
    <source>
        <dbReference type="ARBA" id="ARBA00004371"/>
    </source>
</evidence>
<keyword evidence="6" id="KW-0202">Cytokine</keyword>
<keyword evidence="7 12" id="KW-0964">Secreted</keyword>
<dbReference type="Pfam" id="PF00340">
    <property type="entry name" value="IL1"/>
    <property type="match status" value="1"/>
</dbReference>
<dbReference type="OrthoDB" id="9449069at2759"/>